<protein>
    <submittedName>
        <fullName evidence="1">Uncharacterized protein</fullName>
    </submittedName>
</protein>
<sequence length="79" mass="9209">AVQMENEEITDAIILQECNFGHNVFKEKATVISAKMFNIFVRNFVQTKNDQIRLEKKRTVKDNSSLNNQRKIAKPIEKN</sequence>
<accession>A0A0K2UR67</accession>
<evidence type="ECO:0000313" key="1">
    <source>
        <dbReference type="EMBL" id="CDW40236.1"/>
    </source>
</evidence>
<proteinExistence type="predicted"/>
<dbReference type="EMBL" id="HACA01022875">
    <property type="protein sequence ID" value="CDW40236.1"/>
    <property type="molecule type" value="Transcribed_RNA"/>
</dbReference>
<dbReference type="AlphaFoldDB" id="A0A0K2UR67"/>
<feature type="non-terminal residue" evidence="1">
    <location>
        <position position="1"/>
    </location>
</feature>
<reference evidence="1" key="1">
    <citation type="submission" date="2014-05" db="EMBL/GenBank/DDBJ databases">
        <authorList>
            <person name="Chronopoulou M."/>
        </authorList>
    </citation>
    <scope>NUCLEOTIDE SEQUENCE</scope>
    <source>
        <tissue evidence="1">Whole organism</tissue>
    </source>
</reference>
<organism evidence="1">
    <name type="scientific">Lepeophtheirus salmonis</name>
    <name type="common">Salmon louse</name>
    <name type="synonym">Caligus salmonis</name>
    <dbReference type="NCBI Taxonomy" id="72036"/>
    <lineage>
        <taxon>Eukaryota</taxon>
        <taxon>Metazoa</taxon>
        <taxon>Ecdysozoa</taxon>
        <taxon>Arthropoda</taxon>
        <taxon>Crustacea</taxon>
        <taxon>Multicrustacea</taxon>
        <taxon>Hexanauplia</taxon>
        <taxon>Copepoda</taxon>
        <taxon>Siphonostomatoida</taxon>
        <taxon>Caligidae</taxon>
        <taxon>Lepeophtheirus</taxon>
    </lineage>
</organism>
<name>A0A0K2UR67_LEPSM</name>